<evidence type="ECO:0000256" key="1">
    <source>
        <dbReference type="ARBA" id="ARBA00012797"/>
    </source>
</evidence>
<dbReference type="PANTHER" id="PTHR13563">
    <property type="entry name" value="TRNA (GUANINE-9-) METHYLTRANSFERASE"/>
    <property type="match status" value="1"/>
</dbReference>
<evidence type="ECO:0000256" key="3">
    <source>
        <dbReference type="ARBA" id="ARBA00022679"/>
    </source>
</evidence>
<evidence type="ECO:0000256" key="6">
    <source>
        <dbReference type="SAM" id="MobiDB-lite"/>
    </source>
</evidence>
<dbReference type="EC" id="2.1.1.221" evidence="1"/>
<protein>
    <recommendedName>
        <fullName evidence="1">tRNA (guanine(9)-N(1))-methyltransferase</fullName>
        <ecNumber evidence="1">2.1.1.221</ecNumber>
    </recommendedName>
</protein>
<comment type="catalytic activity">
    <reaction evidence="5">
        <text>guanosine(9) in tRNA + S-adenosyl-L-methionine = N(1)-methylguanosine(9) in tRNA + S-adenosyl-L-homocysteine + H(+)</text>
        <dbReference type="Rhea" id="RHEA:43156"/>
        <dbReference type="Rhea" id="RHEA-COMP:10367"/>
        <dbReference type="Rhea" id="RHEA-COMP:10368"/>
        <dbReference type="ChEBI" id="CHEBI:15378"/>
        <dbReference type="ChEBI" id="CHEBI:57856"/>
        <dbReference type="ChEBI" id="CHEBI:59789"/>
        <dbReference type="ChEBI" id="CHEBI:73542"/>
        <dbReference type="ChEBI" id="CHEBI:74269"/>
        <dbReference type="EC" id="2.1.1.221"/>
    </reaction>
</comment>
<keyword evidence="9" id="KW-1185">Reference proteome</keyword>
<keyword evidence="4" id="KW-0949">S-adenosyl-L-methionine</keyword>
<comment type="caution">
    <text evidence="8">The sequence shown here is derived from an EMBL/GenBank/DDBJ whole genome shotgun (WGS) entry which is preliminary data.</text>
</comment>
<keyword evidence="2" id="KW-0489">Methyltransferase</keyword>
<feature type="domain" description="SAM-dependent MTase TRM10-type" evidence="7">
    <location>
        <begin position="96"/>
        <end position="325"/>
    </location>
</feature>
<feature type="compositionally biased region" description="Basic and acidic residues" evidence="6">
    <location>
        <begin position="12"/>
        <end position="24"/>
    </location>
</feature>
<proteinExistence type="predicted"/>
<dbReference type="CDD" id="cd18089">
    <property type="entry name" value="SPOUT_Trm10-like"/>
    <property type="match status" value="1"/>
</dbReference>
<dbReference type="InterPro" id="IPR007356">
    <property type="entry name" value="tRNA_m1G_MeTrfase_euk"/>
</dbReference>
<keyword evidence="3" id="KW-0808">Transferase</keyword>
<dbReference type="PANTHER" id="PTHR13563:SF13">
    <property type="entry name" value="TRNA METHYLTRANSFERASE 10 HOMOLOG A"/>
    <property type="match status" value="1"/>
</dbReference>
<dbReference type="InterPro" id="IPR028564">
    <property type="entry name" value="MT_TRM10-typ"/>
</dbReference>
<feature type="compositionally biased region" description="Low complexity" evidence="6">
    <location>
        <begin position="1"/>
        <end position="11"/>
    </location>
</feature>
<feature type="compositionally biased region" description="Basic and acidic residues" evidence="6">
    <location>
        <begin position="34"/>
        <end position="52"/>
    </location>
</feature>
<dbReference type="Proteomes" id="UP001071777">
    <property type="component" value="Unassembled WGS sequence"/>
</dbReference>
<reference evidence="8" key="1">
    <citation type="submission" date="2022-10" db="EMBL/GenBank/DDBJ databases">
        <title>Adaptive evolution leads to modifications in subtelomeric GC content in a zoonotic Cryptosporidium species.</title>
        <authorList>
            <person name="Li J."/>
            <person name="Feng Y."/>
            <person name="Xiao L."/>
        </authorList>
    </citation>
    <scope>NUCLEOTIDE SEQUENCE</scope>
    <source>
        <strain evidence="8">25894</strain>
    </source>
</reference>
<dbReference type="InterPro" id="IPR038459">
    <property type="entry name" value="MT_TRM10-typ_sf"/>
</dbReference>
<dbReference type="Gene3D" id="3.40.1280.30">
    <property type="match status" value="1"/>
</dbReference>
<evidence type="ECO:0000256" key="5">
    <source>
        <dbReference type="ARBA" id="ARBA00048434"/>
    </source>
</evidence>
<dbReference type="EMBL" id="JAPCXB010000093">
    <property type="protein sequence ID" value="KAJ1608561.1"/>
    <property type="molecule type" value="Genomic_DNA"/>
</dbReference>
<gene>
    <name evidence="8" type="ORF">OJ252_2480</name>
</gene>
<evidence type="ECO:0000313" key="9">
    <source>
        <dbReference type="Proteomes" id="UP001071777"/>
    </source>
</evidence>
<evidence type="ECO:0000313" key="8">
    <source>
        <dbReference type="EMBL" id="KAJ1608561.1"/>
    </source>
</evidence>
<evidence type="ECO:0000256" key="4">
    <source>
        <dbReference type="ARBA" id="ARBA00022691"/>
    </source>
</evidence>
<evidence type="ECO:0000256" key="2">
    <source>
        <dbReference type="ARBA" id="ARBA00022603"/>
    </source>
</evidence>
<sequence>MSSNPLLSSDSSRSDIPKSNDVNKRLTKSQKKMIARENRKLKLRSQRVEERKRQRGQASLQRREFLSSMSEDERRSYILRERFLDEHKKFFLSKFPISHFSDYSFVKTGNPHICFNFSFESKMTEKEMNSLIRQISLANSYMMRSLKIVDTENPDSDAMKSLLELSPNAESSKSYYTRFDWKGWVDFHITSIKPDDTFHSIGVQKYSMSKWLMRLHEKPFWEIFPLEQIVVLSPDSTEELEEFEPDKVYIIGGLVDRTVTKNESLSQALEKKCICKKLPIKTLISGKANCILNVNTVAEILINRYHQKDWKTAITEALPVRKANNHSRRALRKQRLLNSSST</sequence>
<feature type="region of interest" description="Disordered" evidence="6">
    <location>
        <begin position="1"/>
        <end position="65"/>
    </location>
</feature>
<evidence type="ECO:0000259" key="7">
    <source>
        <dbReference type="PROSITE" id="PS51675"/>
    </source>
</evidence>
<organism evidence="8 9">
    <name type="scientific">Cryptosporidium canis</name>
    <dbReference type="NCBI Taxonomy" id="195482"/>
    <lineage>
        <taxon>Eukaryota</taxon>
        <taxon>Sar</taxon>
        <taxon>Alveolata</taxon>
        <taxon>Apicomplexa</taxon>
        <taxon>Conoidasida</taxon>
        <taxon>Coccidia</taxon>
        <taxon>Eucoccidiorida</taxon>
        <taxon>Eimeriorina</taxon>
        <taxon>Cryptosporidiidae</taxon>
        <taxon>Cryptosporidium</taxon>
    </lineage>
</organism>
<accession>A0ABQ8P545</accession>
<name>A0ABQ8P545_9CRYT</name>
<dbReference type="PROSITE" id="PS51675">
    <property type="entry name" value="SAM_MT_TRM10"/>
    <property type="match status" value="1"/>
</dbReference>